<protein>
    <submittedName>
        <fullName evidence="2">Hydrolase</fullName>
    </submittedName>
</protein>
<dbReference type="Pfam" id="PF00561">
    <property type="entry name" value="Abhydrolase_1"/>
    <property type="match status" value="1"/>
</dbReference>
<dbReference type="InterPro" id="IPR000073">
    <property type="entry name" value="AB_hydrolase_1"/>
</dbReference>
<dbReference type="RefSeq" id="WP_006213353.1">
    <property type="nucleotide sequence ID" value="NZ_ANHZ02000001.1"/>
</dbReference>
<sequence>MSEEPKQADKRIGTVETADGARLQWASYGEGPGLLLIAGQATTHLSWLHVLPQLARRRRVVVFDHRGVGRSTLGEPDGLSTRALAQDALAVMTDAGLERADVYGHSMGGRIGQWLAIDAPERVRRLVLASTTGGDRRDGPRGPGIDAALASGDRRTMTPLFFTDGFAAQHPDVVEQFFARDADLTARRRHFQASRGHDAWGDLPRIQPPTLVLHGADDQVTPPDSARRLAELIPSAQLRILEGQRHCPHLESTEALEAVEELLAAD</sequence>
<keyword evidence="2" id="KW-0378">Hydrolase</keyword>
<keyword evidence="3" id="KW-1185">Reference proteome</keyword>
<dbReference type="SUPFAM" id="SSF53474">
    <property type="entry name" value="alpha/beta-Hydrolases"/>
    <property type="match status" value="1"/>
</dbReference>
<evidence type="ECO:0000313" key="2">
    <source>
        <dbReference type="EMBL" id="EME38010.1"/>
    </source>
</evidence>
<dbReference type="PANTHER" id="PTHR43433:SF5">
    <property type="entry name" value="AB HYDROLASE-1 DOMAIN-CONTAINING PROTEIN"/>
    <property type="match status" value="1"/>
</dbReference>
<dbReference type="Gene3D" id="3.40.50.1820">
    <property type="entry name" value="alpha/beta hydrolase"/>
    <property type="match status" value="1"/>
</dbReference>
<dbReference type="EMBL" id="ANHZ02000001">
    <property type="protein sequence ID" value="EME38010.1"/>
    <property type="molecule type" value="Genomic_DNA"/>
</dbReference>
<proteinExistence type="predicted"/>
<dbReference type="AlphaFoldDB" id="M2YHN0"/>
<organism evidence="2 3">
    <name type="scientific">Kocuria palustris PEL</name>
    <dbReference type="NCBI Taxonomy" id="1236550"/>
    <lineage>
        <taxon>Bacteria</taxon>
        <taxon>Bacillati</taxon>
        <taxon>Actinomycetota</taxon>
        <taxon>Actinomycetes</taxon>
        <taxon>Micrococcales</taxon>
        <taxon>Micrococcaceae</taxon>
        <taxon>Kocuria</taxon>
    </lineage>
</organism>
<dbReference type="PANTHER" id="PTHR43433">
    <property type="entry name" value="HYDROLASE, ALPHA/BETA FOLD FAMILY PROTEIN"/>
    <property type="match status" value="1"/>
</dbReference>
<evidence type="ECO:0000313" key="3">
    <source>
        <dbReference type="Proteomes" id="UP000009877"/>
    </source>
</evidence>
<reference evidence="2 3" key="1">
    <citation type="journal article" date="2014" name="Genome Announc.">
        <title>Draft Genome Sequence of Kocuria palustris PEL.</title>
        <authorList>
            <person name="Sharma G."/>
            <person name="Khatri I."/>
            <person name="Subramanian S."/>
        </authorList>
    </citation>
    <scope>NUCLEOTIDE SEQUENCE [LARGE SCALE GENOMIC DNA]</scope>
    <source>
        <strain evidence="2 3">PEL</strain>
    </source>
</reference>
<evidence type="ECO:0000259" key="1">
    <source>
        <dbReference type="Pfam" id="PF00561"/>
    </source>
</evidence>
<accession>M2YHN0</accession>
<dbReference type="Proteomes" id="UP000009877">
    <property type="component" value="Unassembled WGS sequence"/>
</dbReference>
<dbReference type="InterPro" id="IPR029058">
    <property type="entry name" value="AB_hydrolase_fold"/>
</dbReference>
<feature type="domain" description="AB hydrolase-1" evidence="1">
    <location>
        <begin position="34"/>
        <end position="252"/>
    </location>
</feature>
<comment type="caution">
    <text evidence="2">The sequence shown here is derived from an EMBL/GenBank/DDBJ whole genome shotgun (WGS) entry which is preliminary data.</text>
</comment>
<gene>
    <name evidence="2" type="ORF">C884_00205</name>
</gene>
<dbReference type="GO" id="GO:0016787">
    <property type="term" value="F:hydrolase activity"/>
    <property type="evidence" value="ECO:0007669"/>
    <property type="project" value="UniProtKB-KW"/>
</dbReference>
<dbReference type="PRINTS" id="PR00111">
    <property type="entry name" value="ABHYDROLASE"/>
</dbReference>
<dbReference type="InterPro" id="IPR050471">
    <property type="entry name" value="AB_hydrolase"/>
</dbReference>
<name>M2YHN0_9MICC</name>